<name>A0A1S3JIX3_LINAN</name>
<evidence type="ECO:0000313" key="12">
    <source>
        <dbReference type="RefSeq" id="XP_013410323.1"/>
    </source>
</evidence>
<dbReference type="PANTHER" id="PTHR45695:SF34">
    <property type="entry name" value="GALANIN RECEPTOR 2B-LIKE"/>
    <property type="match status" value="1"/>
</dbReference>
<evidence type="ECO:0000256" key="5">
    <source>
        <dbReference type="ARBA" id="ARBA00023136"/>
    </source>
</evidence>
<keyword evidence="7" id="KW-0807">Transducer</keyword>
<dbReference type="SUPFAM" id="SSF81321">
    <property type="entry name" value="Family A G protein-coupled receptor-like"/>
    <property type="match status" value="1"/>
</dbReference>
<keyword evidence="6 12" id="KW-0675">Receptor</keyword>
<dbReference type="InParanoid" id="A0A1S3JIX3"/>
<accession>A0A1S3JIX3</accession>
<dbReference type="AlphaFoldDB" id="A0A1S3JIX3"/>
<evidence type="ECO:0000256" key="4">
    <source>
        <dbReference type="ARBA" id="ARBA00023040"/>
    </source>
</evidence>
<dbReference type="PRINTS" id="PR00237">
    <property type="entry name" value="GPCRRHODOPSN"/>
</dbReference>
<dbReference type="PROSITE" id="PS50262">
    <property type="entry name" value="G_PROTEIN_RECEP_F1_2"/>
    <property type="match status" value="1"/>
</dbReference>
<evidence type="ECO:0000256" key="9">
    <source>
        <dbReference type="SAM" id="Phobius"/>
    </source>
</evidence>
<evidence type="ECO:0000256" key="8">
    <source>
        <dbReference type="SAM" id="MobiDB-lite"/>
    </source>
</evidence>
<feature type="transmembrane region" description="Helical" evidence="9">
    <location>
        <begin position="106"/>
        <end position="125"/>
    </location>
</feature>
<dbReference type="Gene3D" id="1.20.1070.10">
    <property type="entry name" value="Rhodopsin 7-helix transmembrane proteins"/>
    <property type="match status" value="1"/>
</dbReference>
<dbReference type="Proteomes" id="UP000085678">
    <property type="component" value="Unplaced"/>
</dbReference>
<feature type="transmembrane region" description="Helical" evidence="9">
    <location>
        <begin position="187"/>
        <end position="214"/>
    </location>
</feature>
<proteinExistence type="predicted"/>
<protein>
    <submittedName>
        <fullName evidence="12">Allatostatin-A receptor</fullName>
    </submittedName>
</protein>
<evidence type="ECO:0000256" key="7">
    <source>
        <dbReference type="ARBA" id="ARBA00023224"/>
    </source>
</evidence>
<keyword evidence="5 9" id="KW-0472">Membrane</keyword>
<feature type="region of interest" description="Disordered" evidence="8">
    <location>
        <begin position="324"/>
        <end position="369"/>
    </location>
</feature>
<dbReference type="GO" id="GO:0005886">
    <property type="term" value="C:plasma membrane"/>
    <property type="evidence" value="ECO:0007669"/>
    <property type="project" value="TreeGrafter"/>
</dbReference>
<evidence type="ECO:0000256" key="1">
    <source>
        <dbReference type="ARBA" id="ARBA00004141"/>
    </source>
</evidence>
<gene>
    <name evidence="12" type="primary">LOC106173669</name>
</gene>
<evidence type="ECO:0000256" key="6">
    <source>
        <dbReference type="ARBA" id="ARBA00023170"/>
    </source>
</evidence>
<feature type="transmembrane region" description="Helical" evidence="9">
    <location>
        <begin position="28"/>
        <end position="53"/>
    </location>
</feature>
<evidence type="ECO:0000256" key="3">
    <source>
        <dbReference type="ARBA" id="ARBA00022989"/>
    </source>
</evidence>
<feature type="domain" description="G-protein coupled receptors family 1 profile" evidence="10">
    <location>
        <begin position="44"/>
        <end position="293"/>
    </location>
</feature>
<keyword evidence="4" id="KW-0297">G-protein coupled receptor</keyword>
<sequence length="369" mass="40950">MNQSIDETELGNSSIPEYILNMRNTTAVLFPVLYTFVLLIGVTGNVLVIYVIISNKHMRTCPNMLFLNLAVSDLLFLVFCVPLQAAFFVTKYQLKIGTHACKMLKYTTFVSTAVGAYSLAAICAFRCRAIVSPIQASRFLTTRHSMMTSLIIWLVMLAVNTPLAIYYRENGQCTTADDISDQSLALLLTVMLGADFLLPVLFVIGATAVIVRHFQAHSILSEHPSVTANGYNRKVIVVVIAVAAIFVVCWGPFNFLVLFATLGGKADRKVMPFVSLVTTFLAYSNSCLNPIIYNFASNEFRKSFRKTVKGAWCLRGLSNRKDGRMSRVTDRTGRDNGTTMQDFSSSRMSRRASERTTLSAEFAEKPCVP</sequence>
<comment type="subcellular location">
    <subcellularLocation>
        <location evidence="1">Membrane</location>
        <topology evidence="1">Multi-pass membrane protein</topology>
    </subcellularLocation>
</comment>
<feature type="transmembrane region" description="Helical" evidence="9">
    <location>
        <begin position="65"/>
        <end position="86"/>
    </location>
</feature>
<dbReference type="InterPro" id="IPR017452">
    <property type="entry name" value="GPCR_Rhodpsn_7TM"/>
</dbReference>
<feature type="transmembrane region" description="Helical" evidence="9">
    <location>
        <begin position="235"/>
        <end position="253"/>
    </location>
</feature>
<dbReference type="SMART" id="SM01381">
    <property type="entry name" value="7TM_GPCR_Srsx"/>
    <property type="match status" value="1"/>
</dbReference>
<dbReference type="InterPro" id="IPR000276">
    <property type="entry name" value="GPCR_Rhodpsn"/>
</dbReference>
<keyword evidence="2 9" id="KW-0812">Transmembrane</keyword>
<keyword evidence="3 9" id="KW-1133">Transmembrane helix</keyword>
<organism evidence="11 12">
    <name type="scientific">Lingula anatina</name>
    <name type="common">Brachiopod</name>
    <name type="synonym">Lingula unguis</name>
    <dbReference type="NCBI Taxonomy" id="7574"/>
    <lineage>
        <taxon>Eukaryota</taxon>
        <taxon>Metazoa</taxon>
        <taxon>Spiralia</taxon>
        <taxon>Lophotrochozoa</taxon>
        <taxon>Brachiopoda</taxon>
        <taxon>Linguliformea</taxon>
        <taxon>Lingulata</taxon>
        <taxon>Lingulida</taxon>
        <taxon>Linguloidea</taxon>
        <taxon>Lingulidae</taxon>
        <taxon>Lingula</taxon>
    </lineage>
</organism>
<dbReference type="GO" id="GO:0004930">
    <property type="term" value="F:G protein-coupled receptor activity"/>
    <property type="evidence" value="ECO:0007669"/>
    <property type="project" value="UniProtKB-KW"/>
</dbReference>
<feature type="compositionally biased region" description="Basic and acidic residues" evidence="8">
    <location>
        <begin position="324"/>
        <end position="334"/>
    </location>
</feature>
<dbReference type="OrthoDB" id="2132067at2759"/>
<evidence type="ECO:0000256" key="2">
    <source>
        <dbReference type="ARBA" id="ARBA00022692"/>
    </source>
</evidence>
<dbReference type="PANTHER" id="PTHR45695">
    <property type="entry name" value="LEUCOKININ RECEPTOR-RELATED"/>
    <property type="match status" value="1"/>
</dbReference>
<reference evidence="12" key="1">
    <citation type="submission" date="2025-08" db="UniProtKB">
        <authorList>
            <consortium name="RefSeq"/>
        </authorList>
    </citation>
    <scope>IDENTIFICATION</scope>
    <source>
        <tissue evidence="12">Gonads</tissue>
    </source>
</reference>
<dbReference type="KEGG" id="lak:106173669"/>
<feature type="transmembrane region" description="Helical" evidence="9">
    <location>
        <begin position="146"/>
        <end position="167"/>
    </location>
</feature>
<dbReference type="GeneID" id="106173669"/>
<dbReference type="Pfam" id="PF00001">
    <property type="entry name" value="7tm_1"/>
    <property type="match status" value="1"/>
</dbReference>
<evidence type="ECO:0000313" key="11">
    <source>
        <dbReference type="Proteomes" id="UP000085678"/>
    </source>
</evidence>
<keyword evidence="11" id="KW-1185">Reference proteome</keyword>
<evidence type="ECO:0000259" key="10">
    <source>
        <dbReference type="PROSITE" id="PS50262"/>
    </source>
</evidence>
<dbReference type="RefSeq" id="XP_013410323.1">
    <property type="nucleotide sequence ID" value="XM_013554869.1"/>
</dbReference>
<feature type="transmembrane region" description="Helical" evidence="9">
    <location>
        <begin position="273"/>
        <end position="296"/>
    </location>
</feature>